<keyword evidence="2" id="KW-1185">Reference proteome</keyword>
<dbReference type="RefSeq" id="WP_019957310.1">
    <property type="nucleotide sequence ID" value="NZ_CP091512.1"/>
</dbReference>
<name>A0ABY4E858_VITST</name>
<dbReference type="InterPro" id="IPR036102">
    <property type="entry name" value="OsmC/Ohrsf"/>
</dbReference>
<dbReference type="Pfam" id="PF02566">
    <property type="entry name" value="OsmC"/>
    <property type="match status" value="1"/>
</dbReference>
<dbReference type="Gene3D" id="2.20.25.10">
    <property type="match status" value="1"/>
</dbReference>
<dbReference type="InterPro" id="IPR015946">
    <property type="entry name" value="KH_dom-like_a/b"/>
</dbReference>
<dbReference type="InterPro" id="IPR003718">
    <property type="entry name" value="OsmC/Ohr_fam"/>
</dbReference>
<proteinExistence type="predicted"/>
<dbReference type="SUPFAM" id="SSF82784">
    <property type="entry name" value="OsmC-like"/>
    <property type="match status" value="1"/>
</dbReference>
<organism evidence="1 2">
    <name type="scientific">Vitreoscilla stercoraria</name>
    <dbReference type="NCBI Taxonomy" id="61"/>
    <lineage>
        <taxon>Bacteria</taxon>
        <taxon>Pseudomonadati</taxon>
        <taxon>Pseudomonadota</taxon>
        <taxon>Betaproteobacteria</taxon>
        <taxon>Neisseriales</taxon>
        <taxon>Neisseriaceae</taxon>
        <taxon>Vitreoscilla</taxon>
    </lineage>
</organism>
<dbReference type="EMBL" id="CP091512">
    <property type="protein sequence ID" value="UOO91944.1"/>
    <property type="molecule type" value="Genomic_DNA"/>
</dbReference>
<dbReference type="PANTHER" id="PTHR34352:SF1">
    <property type="entry name" value="PROTEIN YHFA"/>
    <property type="match status" value="1"/>
</dbReference>
<reference evidence="1" key="1">
    <citation type="submission" date="2021-12" db="EMBL/GenBank/DDBJ databases">
        <authorList>
            <person name="Veyrier F.J."/>
        </authorList>
    </citation>
    <scope>NUCLEOTIDE SEQUENCE</scope>
    <source>
        <strain evidence="1">SAG 1488-6</strain>
    </source>
</reference>
<reference evidence="1" key="2">
    <citation type="journal article" date="2022" name="Res Sq">
        <title>Evolution of multicellular longitudinally dividing oral cavity symbionts (Neisseriaceae).</title>
        <authorList>
            <person name="Nyongesa S."/>
            <person name="Weber P."/>
            <person name="Bernet E."/>
            <person name="Pullido F."/>
            <person name="Nieckarz M."/>
            <person name="Delaby M."/>
            <person name="Nieves C."/>
            <person name="Viehboeck T."/>
            <person name="Krause N."/>
            <person name="Rivera-Millot A."/>
            <person name="Nakamura A."/>
            <person name="Vischer N."/>
            <person name="VanNieuwenhze M."/>
            <person name="Brun Y."/>
            <person name="Cava F."/>
            <person name="Bulgheresi S."/>
            <person name="Veyrier F."/>
        </authorList>
    </citation>
    <scope>NUCLEOTIDE SEQUENCE</scope>
    <source>
        <strain evidence="1">SAG 1488-6</strain>
    </source>
</reference>
<sequence>MFITSQWVDGNCFVASNATGHTVVMDGSATAGEKRGASPMELLLMGIAGCSSIDVVSIAQKQRQDVVDCKARVEAVRAETVPKVFTEIHIHFTVVGRNLSEEAVGKAVSLSADKYCSASIMLGQAAKVTHSFEVVEA</sequence>
<dbReference type="PANTHER" id="PTHR34352">
    <property type="entry name" value="PROTEIN YHFA"/>
    <property type="match status" value="1"/>
</dbReference>
<dbReference type="NCBIfam" id="NF008009">
    <property type="entry name" value="PRK10738.1"/>
    <property type="match status" value="1"/>
</dbReference>
<accession>A0ABY4E858</accession>
<gene>
    <name evidence="1" type="ORF">LVJ81_09920</name>
</gene>
<evidence type="ECO:0000313" key="2">
    <source>
        <dbReference type="Proteomes" id="UP000832034"/>
    </source>
</evidence>
<protein>
    <submittedName>
        <fullName evidence="1">OsmC family protein</fullName>
    </submittedName>
</protein>
<evidence type="ECO:0000313" key="1">
    <source>
        <dbReference type="EMBL" id="UOO91944.1"/>
    </source>
</evidence>
<dbReference type="Proteomes" id="UP000832034">
    <property type="component" value="Chromosome"/>
</dbReference>
<dbReference type="Gene3D" id="3.30.300.20">
    <property type="match status" value="1"/>
</dbReference>